<evidence type="ECO:0000256" key="5">
    <source>
        <dbReference type="ARBA" id="ARBA00022630"/>
    </source>
</evidence>
<accession>A0ABW4S151</accession>
<protein>
    <submittedName>
        <fullName evidence="16">Glutamate synthase large subunit</fullName>
        <ecNumber evidence="16">1.4.1.13</ecNumber>
    </submittedName>
</protein>
<evidence type="ECO:0000256" key="9">
    <source>
        <dbReference type="ARBA" id="ARBA00023002"/>
    </source>
</evidence>
<name>A0ABW4S151_9ACTN</name>
<keyword evidence="8" id="KW-0315">Glutamine amidotransferase</keyword>
<dbReference type="Gene3D" id="3.60.20.10">
    <property type="entry name" value="Glutamine Phosphoribosylpyrophosphate, subunit 1, domain 1"/>
    <property type="match status" value="1"/>
</dbReference>
<proteinExistence type="inferred from homology"/>
<dbReference type="PANTHER" id="PTHR11938:SF133">
    <property type="entry name" value="GLUTAMATE SYNTHASE (NADH)"/>
    <property type="match status" value="1"/>
</dbReference>
<dbReference type="InterPro" id="IPR002489">
    <property type="entry name" value="Glu_synth_asu_C"/>
</dbReference>
<dbReference type="Gene3D" id="3.20.20.70">
    <property type="entry name" value="Aldolase class I"/>
    <property type="match status" value="2"/>
</dbReference>
<evidence type="ECO:0000256" key="14">
    <source>
        <dbReference type="ARBA" id="ARBA00029440"/>
    </source>
</evidence>
<keyword evidence="10" id="KW-0408">Iron</keyword>
<keyword evidence="9 16" id="KW-0560">Oxidoreductase</keyword>
<sequence length="1509" mass="164596">MAPTVFHHRPKQGLYDPAFEHDACGVAFVARLNGEARHDIVEQGLEALRNLDHRGATGADAAAGDGAGILIQVPDAFLRENCTFDLPQAGSYAVGMAFLPIDEDERDMARITIEKIAVEERLKVLGWREVPTVTDSLSPISKAAMPHMAQLLVSSRGNESGIELDRLVFVLRRRAQNEAGVYFSSLSSRTLVYKGMLTTDQLEQVYPELHDEQMASALALVHSRFSTNTFPAWELSHPFRLIAHNGEINTVKGNRNWMRAREALLSSDLIPGDLQRIFPICSEGASDSASFDEVLELLHLGGRELPHAVLMMIPEAWQNHTEMSQARRDFYEFHSAVMEPWDGPACVTFTDGRQIGGVLDRNGLRPARYWVTTDGRVIFASEAGVLPVEPADVVQKGRLQPGRMFLVDLEQHRIVEDDEIKDQLASEHPYGQWLDAGRLNLNDLPERAHIVHSHASVTRRQQLFGYTHEELRLLVAPMANTGAETIGSMGTDTPLAALSDRPRMIFDYFSQLFAQVTNPPLDAIREELVTSLAGTIGPEANLLTPGPESCRQMVIPYPVLDSDQLAKIIRINADGEHPDYQTHVVRGLYRVDGGGQALRERLDEIRAEVSRAIEEGARTIVLSDRHSDRELAPIPSLLLTSAIHHHLVREKTRTMAGLIVEAGDVREVHHVALLIGYGAAAVNPYLVFESAEDMARNELYVQTDPDQAIKNAYKALGKGVLKVMSKMGVSTIQSYTGAQIFEATGLRSDFVDEFFTGTTSRIEGIGLDEVAREVQMRHERAYPIHPAAPHRTLEVGGEYQWRREGEEHLFNPETVFRLQHATRTGRYEVFKRYTDLVNDNSKRLMTLRSLLDFRSDRPSIDVDEVEPVSEIVKRFSTGAMSYGSISKEAHETLAIAMNRIGGKSNTGEGGEDSERLHDPERCSAIKQVASGRFGVTSEYLSHATDIQIKMAQGAKPGEGGQLPGPKVYPWVAKTRHSTPGVGLISPPPHHDIYSIEDLKQLIHDLKCANPKARVHVKLVAEVGVGTVAAGVAKAKADVVLISGHDGGTGAAPLTSVKHAGGPWELGLAEAQQTLRINGLRDRVVVQCDGQLKTGRDVVIAALLGAEEFGFATTALVVSGCIMMRVCHKDTCPVGIATQNPALREHYHGQADHVVNFMEFIAQEVREILAQLGFRSIQEAVGHVEALDVRPAVEHWKAQGLDLSPILAQVDVPEGTALHNVTSQDHGLDAKLDVQLVDLARPALEGGHKVAHTVAIRNVDRTVGTILGHEVTMATGGKGLAEGTIEFTLNGTAGQSFGAFVPRGVTMRLVGDSNDYVGKGLCGGRIVVTPSEDVSFDPSTEIVAGNVIGYGATSGQILLRGVVGERFCVRNSGATAVVEGVGDHALEYMTGGEALILGPTGRNVAAGMSGGSAWVLDLNTERLNTELVDAQRPDEKAVARIRELLELHRDQTGSSVADGLLGHDDGWLADHFTAIVPRDYARVIKAREDAILAGIKEDEMTDLMMEAAHG</sequence>
<dbReference type="InterPro" id="IPR013785">
    <property type="entry name" value="Aldolase_TIM"/>
</dbReference>
<evidence type="ECO:0000313" key="16">
    <source>
        <dbReference type="EMBL" id="MFD1891408.1"/>
    </source>
</evidence>
<dbReference type="Gene3D" id="2.160.20.60">
    <property type="entry name" value="Glutamate synthase, alpha subunit, C-terminal domain"/>
    <property type="match status" value="1"/>
</dbReference>
<dbReference type="PROSITE" id="PS51278">
    <property type="entry name" value="GATASE_TYPE_2"/>
    <property type="match status" value="1"/>
</dbReference>
<reference evidence="17" key="1">
    <citation type="journal article" date="2019" name="Int. J. Syst. Evol. Microbiol.">
        <title>The Global Catalogue of Microorganisms (GCM) 10K type strain sequencing project: providing services to taxonomists for standard genome sequencing and annotation.</title>
        <authorList>
            <consortium name="The Broad Institute Genomics Platform"/>
            <consortium name="The Broad Institute Genome Sequencing Center for Infectious Disease"/>
            <person name="Wu L."/>
            <person name="Ma J."/>
        </authorList>
    </citation>
    <scope>NUCLEOTIDE SEQUENCE [LARGE SCALE GENOMIC DNA]</scope>
    <source>
        <strain evidence="17">CAIM 431</strain>
    </source>
</reference>
<dbReference type="PANTHER" id="PTHR11938">
    <property type="entry name" value="FAD NADPH DEHYDROGENASE/OXIDOREDUCTASE"/>
    <property type="match status" value="1"/>
</dbReference>
<dbReference type="EC" id="1.4.1.13" evidence="16"/>
<evidence type="ECO:0000256" key="7">
    <source>
        <dbReference type="ARBA" id="ARBA00022723"/>
    </source>
</evidence>
<evidence type="ECO:0000256" key="4">
    <source>
        <dbReference type="ARBA" id="ARBA00022605"/>
    </source>
</evidence>
<organism evidence="16 17">
    <name type="scientific">Luteococcus peritonei</name>
    <dbReference type="NCBI Taxonomy" id="88874"/>
    <lineage>
        <taxon>Bacteria</taxon>
        <taxon>Bacillati</taxon>
        <taxon>Actinomycetota</taxon>
        <taxon>Actinomycetes</taxon>
        <taxon>Propionibacteriales</taxon>
        <taxon>Propionibacteriaceae</taxon>
        <taxon>Luteococcus</taxon>
    </lineage>
</organism>
<dbReference type="InterPro" id="IPR050711">
    <property type="entry name" value="ET-N_metabolism_enzyme"/>
</dbReference>
<evidence type="ECO:0000256" key="11">
    <source>
        <dbReference type="ARBA" id="ARBA00023014"/>
    </source>
</evidence>
<evidence type="ECO:0000256" key="12">
    <source>
        <dbReference type="ARBA" id="ARBA00023164"/>
    </source>
</evidence>
<dbReference type="EMBL" id="JBHUFZ010000033">
    <property type="protein sequence ID" value="MFD1891408.1"/>
    <property type="molecule type" value="Genomic_DNA"/>
</dbReference>
<dbReference type="SUPFAM" id="SSF69336">
    <property type="entry name" value="Alpha subunit of glutamate synthase, C-terminal domain"/>
    <property type="match status" value="1"/>
</dbReference>
<dbReference type="GO" id="GO:0004355">
    <property type="term" value="F:glutamate synthase (NADPH) activity"/>
    <property type="evidence" value="ECO:0007669"/>
    <property type="project" value="UniProtKB-EC"/>
</dbReference>
<dbReference type="Pfam" id="PF01493">
    <property type="entry name" value="GXGXG"/>
    <property type="match status" value="1"/>
</dbReference>
<keyword evidence="7" id="KW-0479">Metal-binding</keyword>
<dbReference type="CDD" id="cd00713">
    <property type="entry name" value="GltS"/>
    <property type="match status" value="1"/>
</dbReference>
<dbReference type="NCBIfam" id="NF008730">
    <property type="entry name" value="PRK11750.1"/>
    <property type="match status" value="1"/>
</dbReference>
<keyword evidence="11" id="KW-0411">Iron-sulfur</keyword>
<comment type="cofactor">
    <cofactor evidence="2">
        <name>[3Fe-4S] cluster</name>
        <dbReference type="ChEBI" id="CHEBI:21137"/>
    </cofactor>
</comment>
<evidence type="ECO:0000256" key="6">
    <source>
        <dbReference type="ARBA" id="ARBA00022643"/>
    </source>
</evidence>
<evidence type="ECO:0000313" key="17">
    <source>
        <dbReference type="Proteomes" id="UP001597326"/>
    </source>
</evidence>
<evidence type="ECO:0000256" key="10">
    <source>
        <dbReference type="ARBA" id="ARBA00023004"/>
    </source>
</evidence>
<comment type="pathway">
    <text evidence="14">Amino-acid biosynthesis.</text>
</comment>
<comment type="caution">
    <text evidence="16">The sequence shown here is derived from an EMBL/GenBank/DDBJ whole genome shotgun (WGS) entry which is preliminary data.</text>
</comment>
<dbReference type="InterPro" id="IPR002932">
    <property type="entry name" value="Glu_synthdom"/>
</dbReference>
<dbReference type="CDD" id="cd02808">
    <property type="entry name" value="GltS_FMN"/>
    <property type="match status" value="1"/>
</dbReference>
<keyword evidence="13" id="KW-0003">3Fe-4S</keyword>
<dbReference type="SUPFAM" id="SSF56235">
    <property type="entry name" value="N-terminal nucleophile aminohydrolases (Ntn hydrolases)"/>
    <property type="match status" value="1"/>
</dbReference>
<dbReference type="Pfam" id="PF04898">
    <property type="entry name" value="Glu_syn_central"/>
    <property type="match status" value="1"/>
</dbReference>
<dbReference type="Pfam" id="PF01645">
    <property type="entry name" value="Glu_synthase"/>
    <property type="match status" value="1"/>
</dbReference>
<dbReference type="InterPro" id="IPR029055">
    <property type="entry name" value="Ntn_hydrolases_N"/>
</dbReference>
<evidence type="ECO:0000256" key="13">
    <source>
        <dbReference type="ARBA" id="ARBA00023291"/>
    </source>
</evidence>
<dbReference type="CDD" id="cd00982">
    <property type="entry name" value="gltB_C"/>
    <property type="match status" value="1"/>
</dbReference>
<dbReference type="Proteomes" id="UP001597326">
    <property type="component" value="Unassembled WGS sequence"/>
</dbReference>
<keyword evidence="6" id="KW-0288">FMN</keyword>
<evidence type="ECO:0000256" key="3">
    <source>
        <dbReference type="ARBA" id="ARBA00009716"/>
    </source>
</evidence>
<dbReference type="SUPFAM" id="SSF51395">
    <property type="entry name" value="FMN-linked oxidoreductases"/>
    <property type="match status" value="1"/>
</dbReference>
<dbReference type="InterPro" id="IPR017932">
    <property type="entry name" value="GATase_2_dom"/>
</dbReference>
<evidence type="ECO:0000259" key="15">
    <source>
        <dbReference type="PROSITE" id="PS51278"/>
    </source>
</evidence>
<keyword evidence="17" id="KW-1185">Reference proteome</keyword>
<gene>
    <name evidence="16" type="primary">gltB</name>
    <name evidence="16" type="ORF">ACFSCS_14630</name>
</gene>
<dbReference type="InterPro" id="IPR006982">
    <property type="entry name" value="Glu_synth_centr_N"/>
</dbReference>
<keyword evidence="4" id="KW-0028">Amino-acid biosynthesis</keyword>
<comment type="similarity">
    <text evidence="3">Belongs to the glutamate synthase family.</text>
</comment>
<dbReference type="RefSeq" id="WP_343875781.1">
    <property type="nucleotide sequence ID" value="NZ_BAAAIX010000034.1"/>
</dbReference>
<comment type="cofactor">
    <cofactor evidence="1">
        <name>FMN</name>
        <dbReference type="ChEBI" id="CHEBI:58210"/>
    </cofactor>
</comment>
<dbReference type="Pfam" id="PF00310">
    <property type="entry name" value="GATase_2"/>
    <property type="match status" value="1"/>
</dbReference>
<dbReference type="InterPro" id="IPR036485">
    <property type="entry name" value="Glu_synth_asu_C_sf"/>
</dbReference>
<keyword evidence="5" id="KW-0285">Flavoprotein</keyword>
<evidence type="ECO:0000256" key="1">
    <source>
        <dbReference type="ARBA" id="ARBA00001917"/>
    </source>
</evidence>
<keyword evidence="12" id="KW-0314">Glutamate biosynthesis</keyword>
<evidence type="ECO:0000256" key="8">
    <source>
        <dbReference type="ARBA" id="ARBA00022962"/>
    </source>
</evidence>
<evidence type="ECO:0000256" key="2">
    <source>
        <dbReference type="ARBA" id="ARBA00001927"/>
    </source>
</evidence>
<feature type="domain" description="Glutamine amidotransferase type-2" evidence="15">
    <location>
        <begin position="24"/>
        <end position="410"/>
    </location>
</feature>